<dbReference type="Proteomes" id="UP000007754">
    <property type="component" value="Chromosome 12"/>
</dbReference>
<keyword evidence="4" id="KW-1185">Reference proteome</keyword>
<dbReference type="Pfam" id="PF15771">
    <property type="entry name" value="IHO1"/>
    <property type="match status" value="1"/>
</dbReference>
<dbReference type="AlphaFoldDB" id="A0A674GIL7"/>
<reference evidence="3 4" key="1">
    <citation type="journal article" date="2010" name="Nature">
        <title>The genome of a songbird.</title>
        <authorList>
            <person name="Warren W.C."/>
            <person name="Clayton D.F."/>
            <person name="Ellegren H."/>
            <person name="Arnold A.P."/>
            <person name="Hillier L.W."/>
            <person name="Kunstner A."/>
            <person name="Searle S."/>
            <person name="White S."/>
            <person name="Vilella A.J."/>
            <person name="Fairley S."/>
            <person name="Heger A."/>
            <person name="Kong L."/>
            <person name="Ponting C.P."/>
            <person name="Jarvis E.D."/>
            <person name="Mello C.V."/>
            <person name="Minx P."/>
            <person name="Lovell P."/>
            <person name="Velho T.A."/>
            <person name="Ferris M."/>
            <person name="Balakrishnan C.N."/>
            <person name="Sinha S."/>
            <person name="Blatti C."/>
            <person name="London S.E."/>
            <person name="Li Y."/>
            <person name="Lin Y.C."/>
            <person name="George J."/>
            <person name="Sweedler J."/>
            <person name="Southey B."/>
            <person name="Gunaratne P."/>
            <person name="Watson M."/>
            <person name="Nam K."/>
            <person name="Backstrom N."/>
            <person name="Smeds L."/>
            <person name="Nabholz B."/>
            <person name="Itoh Y."/>
            <person name="Whitney O."/>
            <person name="Pfenning A.R."/>
            <person name="Howard J."/>
            <person name="Volker M."/>
            <person name="Skinner B.M."/>
            <person name="Griffin D.K."/>
            <person name="Ye L."/>
            <person name="McLaren W.M."/>
            <person name="Flicek P."/>
            <person name="Quesada V."/>
            <person name="Velasco G."/>
            <person name="Lopez-Otin C."/>
            <person name="Puente X.S."/>
            <person name="Olender T."/>
            <person name="Lancet D."/>
            <person name="Smit A.F."/>
            <person name="Hubley R."/>
            <person name="Konkel M.K."/>
            <person name="Walker J.A."/>
            <person name="Batzer M.A."/>
            <person name="Gu W."/>
            <person name="Pollock D.D."/>
            <person name="Chen L."/>
            <person name="Cheng Z."/>
            <person name="Eichler E.E."/>
            <person name="Stapley J."/>
            <person name="Slate J."/>
            <person name="Ekblom R."/>
            <person name="Birkhead T."/>
            <person name="Burke T."/>
            <person name="Burt D."/>
            <person name="Scharff C."/>
            <person name="Adam I."/>
            <person name="Richard H."/>
            <person name="Sultan M."/>
            <person name="Soldatov A."/>
            <person name="Lehrach H."/>
            <person name="Edwards S.V."/>
            <person name="Yang S.P."/>
            <person name="Li X."/>
            <person name="Graves T."/>
            <person name="Fulton L."/>
            <person name="Nelson J."/>
            <person name="Chinwalla A."/>
            <person name="Hou S."/>
            <person name="Mardis E.R."/>
            <person name="Wilson R.K."/>
        </authorList>
    </citation>
    <scope>NUCLEOTIDE SEQUENCE [LARGE SCALE GENOMIC DNA]</scope>
</reference>
<evidence type="ECO:0000256" key="1">
    <source>
        <dbReference type="SAM" id="Coils"/>
    </source>
</evidence>
<dbReference type="KEGG" id="tgu:115496922"/>
<dbReference type="CTD" id="339834"/>
<dbReference type="InParanoid" id="A0A674GIL7"/>
<reference evidence="3" key="2">
    <citation type="submission" date="2025-08" db="UniProtKB">
        <authorList>
            <consortium name="Ensembl"/>
        </authorList>
    </citation>
    <scope>IDENTIFICATION</scope>
</reference>
<reference evidence="3" key="3">
    <citation type="submission" date="2025-09" db="UniProtKB">
        <authorList>
            <consortium name="Ensembl"/>
        </authorList>
    </citation>
    <scope>IDENTIFICATION</scope>
</reference>
<proteinExistence type="predicted"/>
<dbReference type="GO" id="GO:0042138">
    <property type="term" value="P:meiotic DNA double-strand break formation"/>
    <property type="evidence" value="ECO:0007669"/>
    <property type="project" value="InterPro"/>
</dbReference>
<dbReference type="PANTHER" id="PTHR35662:SF1">
    <property type="entry name" value="INTERACTOR OF HORMAD1 PROTEIN 1"/>
    <property type="match status" value="1"/>
</dbReference>
<dbReference type="PANTHER" id="PTHR35662">
    <property type="entry name" value="INTERACTOR OF HORMAD1 PROTEIN 1"/>
    <property type="match status" value="1"/>
</dbReference>
<feature type="compositionally biased region" description="Polar residues" evidence="2">
    <location>
        <begin position="322"/>
        <end position="337"/>
    </location>
</feature>
<keyword evidence="1" id="KW-0175">Coiled coil</keyword>
<organism evidence="3 4">
    <name type="scientific">Taeniopygia guttata</name>
    <name type="common">Zebra finch</name>
    <name type="synonym">Poephila guttata</name>
    <dbReference type="NCBI Taxonomy" id="59729"/>
    <lineage>
        <taxon>Eukaryota</taxon>
        <taxon>Metazoa</taxon>
        <taxon>Chordata</taxon>
        <taxon>Craniata</taxon>
        <taxon>Vertebrata</taxon>
        <taxon>Euteleostomi</taxon>
        <taxon>Archelosauria</taxon>
        <taxon>Archosauria</taxon>
        <taxon>Dinosauria</taxon>
        <taxon>Saurischia</taxon>
        <taxon>Theropoda</taxon>
        <taxon>Coelurosauria</taxon>
        <taxon>Aves</taxon>
        <taxon>Neognathae</taxon>
        <taxon>Neoaves</taxon>
        <taxon>Telluraves</taxon>
        <taxon>Australaves</taxon>
        <taxon>Passeriformes</taxon>
        <taxon>Passeroidea</taxon>
        <taxon>Estrildidae</taxon>
        <taxon>Estrildinae</taxon>
        <taxon>Taeniopygia</taxon>
    </lineage>
</organism>
<evidence type="ECO:0000256" key="2">
    <source>
        <dbReference type="SAM" id="MobiDB-lite"/>
    </source>
</evidence>
<feature type="region of interest" description="Disordered" evidence="2">
    <location>
        <begin position="313"/>
        <end position="343"/>
    </location>
</feature>
<sequence>MNFNVWNIKEMLSTPTALGSNKFSIRSNTASDYSSLSDSQLLFGSQFCPENVQSAAAPLELGTQPGQQNSQDSEPSIFTKYQTKPQLFDEETREKGSLNFGAGRVKNVLENFEANKNKIKDKYDREVLSSFIFSIKDRLQELPVCFEKFEEMFDSKLKSSLACLETLFKTLEDALQSHCSLVLKALTEKSQMEQALLEMERRLAAKDVEILDMKSSMQLLKEGLESLPAQLNDQFLRTCKELGFLKPCNTSAEQHTLLSSASLPPHKTDKSFQTSPGLCQHCVLTEEHLHRSCCPGSGVCSCSGCSHFPCVTAGQQHRDTPGRNQVTGDGTSESDLNPASGDKDSPIAAAACGRVNTLLQEVKCSSETESCAAHPCMCWAGRHFLESSQKKHCPVPLEVPLPTPVRKAFRKGTRGFNPLTQLQQQQPQVCHHSAQKATPGQRHSNWSTDHEVEKAAVGNKTKLSPGRMPWKKVIRRKTTYSTKGKGEHSGCADSGLKQRKTKAIIDLESSRKNSLHSYLVDLNSENSDTVFAAPHQQILSSAQLGLTKNFTPVPHSDKNLQQLANRRKRSLEIKKTMNVSSVKRYLLDSSPEEDVLSLCSTTGVKQMSYFSLQSPSSSKKPHPVNLLAQQKTACCSLLFDCDSSD</sequence>
<name>A0A674GIL7_TAEGU</name>
<gene>
    <name evidence="3" type="primary">IHO1</name>
</gene>
<evidence type="ECO:0000313" key="3">
    <source>
        <dbReference type="Ensembl" id="ENSTGUP00000022277.1"/>
    </source>
</evidence>
<dbReference type="GO" id="GO:0000794">
    <property type="term" value="C:condensed nuclear chromosome"/>
    <property type="evidence" value="ECO:0007669"/>
    <property type="project" value="TreeGrafter"/>
</dbReference>
<dbReference type="GO" id="GO:0006310">
    <property type="term" value="P:DNA recombination"/>
    <property type="evidence" value="ECO:0007669"/>
    <property type="project" value="InterPro"/>
</dbReference>
<evidence type="ECO:0000313" key="4">
    <source>
        <dbReference type="Proteomes" id="UP000007754"/>
    </source>
</evidence>
<dbReference type="GO" id="GO:0007129">
    <property type="term" value="P:homologous chromosome pairing at meiosis"/>
    <property type="evidence" value="ECO:0007669"/>
    <property type="project" value="TreeGrafter"/>
</dbReference>
<feature type="coiled-coil region" evidence="1">
    <location>
        <begin position="182"/>
        <end position="209"/>
    </location>
</feature>
<dbReference type="GeneTree" id="ENSGT00390000012418"/>
<protein>
    <submittedName>
        <fullName evidence="3">Interactor of HORMAD1 1</fullName>
    </submittedName>
</protein>
<dbReference type="InterPro" id="IPR031529">
    <property type="entry name" value="IHO1"/>
</dbReference>
<dbReference type="Ensembl" id="ENSTGUT00000022172.1">
    <property type="protein sequence ID" value="ENSTGUP00000022277.1"/>
    <property type="gene ID" value="ENSTGUG00000020796.1"/>
</dbReference>
<dbReference type="OrthoDB" id="10066605at2759"/>
<accession>A0A674GIL7</accession>
<dbReference type="OMA" id="WNKAMGR"/>